<proteinExistence type="predicted"/>
<dbReference type="SMART" id="SM00903">
    <property type="entry name" value="Flavin_Reduct"/>
    <property type="match status" value="1"/>
</dbReference>
<evidence type="ECO:0000259" key="2">
    <source>
        <dbReference type="SMART" id="SM00903"/>
    </source>
</evidence>
<evidence type="ECO:0000313" key="4">
    <source>
        <dbReference type="Proteomes" id="UP000677413"/>
    </source>
</evidence>
<sequence length="170" mass="17889">MRNTPSLAPGTATATRDTLRAVLGQFATGVTVVSAGRDLPQGMTANSYTSVSLDPPLVLVCVARTAALHTTVLAERHFAVSILRSGQDHVARYFADRHRPRGPGAFETVDAFTGRVTGAPLLTGALAWLECSLAAVYDGGDHSILLGEVRDLARGTPGEPLTYFAGAFRP</sequence>
<dbReference type="Pfam" id="PF01613">
    <property type="entry name" value="Flavin_Reduct"/>
    <property type="match status" value="1"/>
</dbReference>
<dbReference type="InterPro" id="IPR002563">
    <property type="entry name" value="Flavin_Rdtase-like_dom"/>
</dbReference>
<comment type="caution">
    <text evidence="3">The sequence shown here is derived from an EMBL/GenBank/DDBJ whole genome shotgun (WGS) entry which is preliminary data.</text>
</comment>
<gene>
    <name evidence="3" type="ORF">J8N05_30550</name>
</gene>
<dbReference type="AlphaFoldDB" id="A0A941BA89"/>
<reference evidence="3 4" key="1">
    <citation type="submission" date="2021-04" db="EMBL/GenBank/DDBJ databases">
        <authorList>
            <person name="Tang X."/>
            <person name="Zhou X."/>
            <person name="Chen X."/>
            <person name="Cernava T."/>
            <person name="Zhang C."/>
        </authorList>
    </citation>
    <scope>NUCLEOTIDE SEQUENCE [LARGE SCALE GENOMIC DNA]</scope>
    <source>
        <strain evidence="3 4">BH-SS-21</strain>
    </source>
</reference>
<keyword evidence="4" id="KW-1185">Reference proteome</keyword>
<accession>A0A941BA89</accession>
<organism evidence="3 4">
    <name type="scientific">Streptomyces liliiviolaceus</name>
    <dbReference type="NCBI Taxonomy" id="2823109"/>
    <lineage>
        <taxon>Bacteria</taxon>
        <taxon>Bacillati</taxon>
        <taxon>Actinomycetota</taxon>
        <taxon>Actinomycetes</taxon>
        <taxon>Kitasatosporales</taxon>
        <taxon>Streptomycetaceae</taxon>
        <taxon>Streptomyces</taxon>
    </lineage>
</organism>
<name>A0A941BA89_9ACTN</name>
<dbReference type="Proteomes" id="UP000677413">
    <property type="component" value="Unassembled WGS sequence"/>
</dbReference>
<dbReference type="PANTHER" id="PTHR30466:SF1">
    <property type="entry name" value="FMN REDUCTASE (NADH) RUTF"/>
    <property type="match status" value="1"/>
</dbReference>
<evidence type="ECO:0000256" key="1">
    <source>
        <dbReference type="ARBA" id="ARBA00023002"/>
    </source>
</evidence>
<dbReference type="PANTHER" id="PTHR30466">
    <property type="entry name" value="FLAVIN REDUCTASE"/>
    <property type="match status" value="1"/>
</dbReference>
<dbReference type="Gene3D" id="2.30.110.10">
    <property type="entry name" value="Electron Transport, Fmn-binding Protein, Chain A"/>
    <property type="match status" value="1"/>
</dbReference>
<keyword evidence="1" id="KW-0560">Oxidoreductase</keyword>
<dbReference type="InterPro" id="IPR012349">
    <property type="entry name" value="Split_barrel_FMN-bd"/>
</dbReference>
<dbReference type="GO" id="GO:0006208">
    <property type="term" value="P:pyrimidine nucleobase catabolic process"/>
    <property type="evidence" value="ECO:0007669"/>
    <property type="project" value="TreeGrafter"/>
</dbReference>
<dbReference type="GO" id="GO:0042602">
    <property type="term" value="F:riboflavin reductase (NADPH) activity"/>
    <property type="evidence" value="ECO:0007669"/>
    <property type="project" value="TreeGrafter"/>
</dbReference>
<dbReference type="GO" id="GO:0010181">
    <property type="term" value="F:FMN binding"/>
    <property type="evidence" value="ECO:0007669"/>
    <property type="project" value="InterPro"/>
</dbReference>
<dbReference type="SUPFAM" id="SSF50475">
    <property type="entry name" value="FMN-binding split barrel"/>
    <property type="match status" value="1"/>
</dbReference>
<dbReference type="InterPro" id="IPR050268">
    <property type="entry name" value="NADH-dep_flavin_reductase"/>
</dbReference>
<dbReference type="EMBL" id="JAGPYQ010000001">
    <property type="protein sequence ID" value="MBQ0852507.1"/>
    <property type="molecule type" value="Genomic_DNA"/>
</dbReference>
<feature type="domain" description="Flavin reductase like" evidence="2">
    <location>
        <begin position="23"/>
        <end position="170"/>
    </location>
</feature>
<dbReference type="RefSeq" id="WP_210888628.1">
    <property type="nucleotide sequence ID" value="NZ_JAGPYQ010000001.1"/>
</dbReference>
<protein>
    <submittedName>
        <fullName evidence="3">Flavin reductase family protein</fullName>
    </submittedName>
</protein>
<evidence type="ECO:0000313" key="3">
    <source>
        <dbReference type="EMBL" id="MBQ0852507.1"/>
    </source>
</evidence>